<reference evidence="6 7" key="1">
    <citation type="submission" date="2016-02" db="EMBL/GenBank/DDBJ databases">
        <authorList>
            <person name="Wen L."/>
            <person name="He K."/>
            <person name="Yang H."/>
        </authorList>
    </citation>
    <scope>NUCLEOTIDE SEQUENCE [LARGE SCALE GENOMIC DNA]</scope>
    <source>
        <strain evidence="6">ShG14-8</strain>
    </source>
</reference>
<dbReference type="InterPro" id="IPR003660">
    <property type="entry name" value="HAMP_dom"/>
</dbReference>
<dbReference type="InterPro" id="IPR029787">
    <property type="entry name" value="Nucleotide_cyclase"/>
</dbReference>
<dbReference type="SUPFAM" id="SSF55073">
    <property type="entry name" value="Nucleotide cyclase"/>
    <property type="match status" value="1"/>
</dbReference>
<evidence type="ECO:0000259" key="4">
    <source>
        <dbReference type="PROSITE" id="PS50885"/>
    </source>
</evidence>
<dbReference type="GO" id="GO:0052621">
    <property type="term" value="F:diguanylate cyclase activity"/>
    <property type="evidence" value="ECO:0007669"/>
    <property type="project" value="UniProtKB-EC"/>
</dbReference>
<dbReference type="GO" id="GO:1902201">
    <property type="term" value="P:negative regulation of bacterial-type flagellum-dependent cell motility"/>
    <property type="evidence" value="ECO:0007669"/>
    <property type="project" value="TreeGrafter"/>
</dbReference>
<dbReference type="GO" id="GO:0007165">
    <property type="term" value="P:signal transduction"/>
    <property type="evidence" value="ECO:0007669"/>
    <property type="project" value="InterPro"/>
</dbReference>
<dbReference type="SMART" id="SM00304">
    <property type="entry name" value="HAMP"/>
    <property type="match status" value="1"/>
</dbReference>
<keyword evidence="3" id="KW-1133">Transmembrane helix</keyword>
<dbReference type="EC" id="2.7.7.65" evidence="1"/>
<dbReference type="InterPro" id="IPR029016">
    <property type="entry name" value="GAF-like_dom_sf"/>
</dbReference>
<dbReference type="Pfam" id="PF13185">
    <property type="entry name" value="GAF_2"/>
    <property type="match status" value="1"/>
</dbReference>
<evidence type="ECO:0000259" key="5">
    <source>
        <dbReference type="PROSITE" id="PS50887"/>
    </source>
</evidence>
<feature type="domain" description="GGDEF" evidence="5">
    <location>
        <begin position="465"/>
        <end position="599"/>
    </location>
</feature>
<dbReference type="GO" id="GO:0005886">
    <property type="term" value="C:plasma membrane"/>
    <property type="evidence" value="ECO:0007669"/>
    <property type="project" value="TreeGrafter"/>
</dbReference>
<dbReference type="InterPro" id="IPR050469">
    <property type="entry name" value="Diguanylate_Cyclase"/>
</dbReference>
<evidence type="ECO:0000313" key="6">
    <source>
        <dbReference type="EMBL" id="KXS31153.1"/>
    </source>
</evidence>
<proteinExistence type="predicted"/>
<dbReference type="Gene3D" id="6.10.340.10">
    <property type="match status" value="1"/>
</dbReference>
<comment type="caution">
    <text evidence="6">The sequence shown here is derived from an EMBL/GenBank/DDBJ whole genome shotgun (WGS) entry which is preliminary data.</text>
</comment>
<dbReference type="PANTHER" id="PTHR45138:SF9">
    <property type="entry name" value="DIGUANYLATE CYCLASE DGCM-RELATED"/>
    <property type="match status" value="1"/>
</dbReference>
<dbReference type="InterPro" id="IPR043128">
    <property type="entry name" value="Rev_trsase/Diguanyl_cyclase"/>
</dbReference>
<dbReference type="Gene3D" id="3.30.70.270">
    <property type="match status" value="1"/>
</dbReference>
<dbReference type="EMBL" id="LSLI01000095">
    <property type="protein sequence ID" value="KXS31153.1"/>
    <property type="molecule type" value="Genomic_DNA"/>
</dbReference>
<dbReference type="InterPro" id="IPR003018">
    <property type="entry name" value="GAF"/>
</dbReference>
<accession>A0A139BQT1</accession>
<dbReference type="InterPro" id="IPR000160">
    <property type="entry name" value="GGDEF_dom"/>
</dbReference>
<dbReference type="FunFam" id="3.30.70.270:FF:000001">
    <property type="entry name" value="Diguanylate cyclase domain protein"/>
    <property type="match status" value="1"/>
</dbReference>
<evidence type="ECO:0000256" key="3">
    <source>
        <dbReference type="SAM" id="Phobius"/>
    </source>
</evidence>
<dbReference type="Pfam" id="PF00990">
    <property type="entry name" value="GGDEF"/>
    <property type="match status" value="1"/>
</dbReference>
<evidence type="ECO:0000256" key="2">
    <source>
        <dbReference type="ARBA" id="ARBA00034247"/>
    </source>
</evidence>
<dbReference type="Proteomes" id="UP000070578">
    <property type="component" value="Unassembled WGS sequence"/>
</dbReference>
<dbReference type="PROSITE" id="PS50885">
    <property type="entry name" value="HAMP"/>
    <property type="match status" value="1"/>
</dbReference>
<sequence length="608" mass="67010">MKLFRLTKPSLRGRFVLSISVMLVPLVVLGTGSLFLLQHTTAALDEVVKESMEVTHPVIDLQTRTLETAMPPNDYLINGSPAEKEAFARLSGEMDLAFEELLAAPFGLVQELDLVRAAREEWLRAKGKALSLLATPHPVGNPDAARDMKRMDAQLDRVVALLGQVHEITERETGENLAQAHTASRRAYFLVIGIFFAGIAIVVVTVFTLARSVLPPLRALEMGAKRFGDGDLSQRVELSMPDELGQLTQTFNFMAEKIERHDRVIKERNSQLNALNQIAIAITSLLSLQDILNEIMRCGIILTGAKASCIAFYDEATGLFTQWVTQGLSEHFVDNLSFSSGGLADEAFTSGSHILSNDLPKTGHKLSRLAREEFLRCFICLPLTSRDRRLGVIYFYRTDRDSFTAAEIELLTTFASLAAQAIENARLYVKVQEEARTDTLTGLNNRGEFQRQLKEEEERSRRYNRSFSLLMLDIDHFKTVNDTYGHQAGDTVLKGLSELLGRQARTLDRVCRYGGDEITVILPETGLDAAAHVAERLRAAVVAQSFDVNAGVPLRITVSIGVASFPVHADNVQALVAAADAALYAAKAGGRNRISRYEPASGQPAVQE</sequence>
<gene>
    <name evidence="6" type="ORF">AWT59_2718</name>
</gene>
<dbReference type="CDD" id="cd06225">
    <property type="entry name" value="HAMP"/>
    <property type="match status" value="1"/>
</dbReference>
<keyword evidence="3" id="KW-0472">Membrane</keyword>
<comment type="catalytic activity">
    <reaction evidence="2">
        <text>2 GTP = 3',3'-c-di-GMP + 2 diphosphate</text>
        <dbReference type="Rhea" id="RHEA:24898"/>
        <dbReference type="ChEBI" id="CHEBI:33019"/>
        <dbReference type="ChEBI" id="CHEBI:37565"/>
        <dbReference type="ChEBI" id="CHEBI:58805"/>
        <dbReference type="EC" id="2.7.7.65"/>
    </reaction>
</comment>
<dbReference type="SUPFAM" id="SSF55781">
    <property type="entry name" value="GAF domain-like"/>
    <property type="match status" value="1"/>
</dbReference>
<dbReference type="SMART" id="SM00267">
    <property type="entry name" value="GGDEF"/>
    <property type="match status" value="1"/>
</dbReference>
<feature type="transmembrane region" description="Helical" evidence="3">
    <location>
        <begin position="15"/>
        <end position="37"/>
    </location>
</feature>
<dbReference type="GO" id="GO:0043709">
    <property type="term" value="P:cell adhesion involved in single-species biofilm formation"/>
    <property type="evidence" value="ECO:0007669"/>
    <property type="project" value="TreeGrafter"/>
</dbReference>
<evidence type="ECO:0000256" key="1">
    <source>
        <dbReference type="ARBA" id="ARBA00012528"/>
    </source>
</evidence>
<keyword evidence="3" id="KW-0812">Transmembrane</keyword>
<dbReference type="Pfam" id="PF00672">
    <property type="entry name" value="HAMP"/>
    <property type="match status" value="1"/>
</dbReference>
<dbReference type="SMART" id="SM00065">
    <property type="entry name" value="GAF"/>
    <property type="match status" value="1"/>
</dbReference>
<evidence type="ECO:0000313" key="7">
    <source>
        <dbReference type="Proteomes" id="UP000070578"/>
    </source>
</evidence>
<dbReference type="PROSITE" id="PS50887">
    <property type="entry name" value="GGDEF"/>
    <property type="match status" value="1"/>
</dbReference>
<feature type="transmembrane region" description="Helical" evidence="3">
    <location>
        <begin position="187"/>
        <end position="210"/>
    </location>
</feature>
<name>A0A139BQT1_9PROT</name>
<protein>
    <recommendedName>
        <fullName evidence="1">diguanylate cyclase</fullName>
        <ecNumber evidence="1">2.7.7.65</ecNumber>
    </recommendedName>
</protein>
<dbReference type="Gene3D" id="3.30.450.40">
    <property type="match status" value="1"/>
</dbReference>
<feature type="domain" description="HAMP" evidence="4">
    <location>
        <begin position="211"/>
        <end position="263"/>
    </location>
</feature>
<dbReference type="NCBIfam" id="TIGR00254">
    <property type="entry name" value="GGDEF"/>
    <property type="match status" value="1"/>
</dbReference>
<dbReference type="AlphaFoldDB" id="A0A139BQT1"/>
<dbReference type="PANTHER" id="PTHR45138">
    <property type="entry name" value="REGULATORY COMPONENTS OF SENSORY TRANSDUCTION SYSTEM"/>
    <property type="match status" value="1"/>
</dbReference>
<organism evidence="6 7">
    <name type="scientific">Candidatus Gallionella acididurans</name>
    <dbReference type="NCBI Taxonomy" id="1796491"/>
    <lineage>
        <taxon>Bacteria</taxon>
        <taxon>Pseudomonadati</taxon>
        <taxon>Pseudomonadota</taxon>
        <taxon>Betaproteobacteria</taxon>
        <taxon>Nitrosomonadales</taxon>
        <taxon>Gallionellaceae</taxon>
        <taxon>Gallionella</taxon>
    </lineage>
</organism>
<dbReference type="CDD" id="cd01949">
    <property type="entry name" value="GGDEF"/>
    <property type="match status" value="1"/>
</dbReference>
<dbReference type="SUPFAM" id="SSF158472">
    <property type="entry name" value="HAMP domain-like"/>
    <property type="match status" value="1"/>
</dbReference>
<reference evidence="6 7" key="2">
    <citation type="submission" date="2016-03" db="EMBL/GenBank/DDBJ databases">
        <title>New uncultured bacterium of the family Gallionellaceae from acid mine drainage: description and reconstruction of genome based on metagenomic analysis of microbial community.</title>
        <authorList>
            <person name="Kadnikov V."/>
            <person name="Ivasenko D."/>
            <person name="Beletsky A."/>
            <person name="Mardanov A."/>
            <person name="Danilova E."/>
            <person name="Pimenov N."/>
            <person name="Karnachuk O."/>
            <person name="Ravin N."/>
        </authorList>
    </citation>
    <scope>NUCLEOTIDE SEQUENCE [LARGE SCALE GENOMIC DNA]</scope>
    <source>
        <strain evidence="6">ShG14-8</strain>
    </source>
</reference>